<dbReference type="Pfam" id="PF00098">
    <property type="entry name" value="zf-CCHC"/>
    <property type="match status" value="1"/>
</dbReference>
<feature type="repeat" description="TPR" evidence="7">
    <location>
        <begin position="392"/>
        <end position="425"/>
    </location>
</feature>
<keyword evidence="6" id="KW-0863">Zinc-finger</keyword>
<feature type="domain" description="CCHC-type" evidence="10">
    <location>
        <begin position="155"/>
        <end position="170"/>
    </location>
</feature>
<evidence type="ECO:0000256" key="4">
    <source>
        <dbReference type="ARBA" id="ARBA00023054"/>
    </source>
</evidence>
<dbReference type="GO" id="GO:0005634">
    <property type="term" value="C:nucleus"/>
    <property type="evidence" value="ECO:0007669"/>
    <property type="project" value="UniProtKB-SubCell"/>
</dbReference>
<dbReference type="SMART" id="SM00343">
    <property type="entry name" value="ZnF_C2HC"/>
    <property type="match status" value="1"/>
</dbReference>
<dbReference type="SMART" id="SM00028">
    <property type="entry name" value="TPR"/>
    <property type="match status" value="1"/>
</dbReference>
<dbReference type="GO" id="GO:0003676">
    <property type="term" value="F:nucleic acid binding"/>
    <property type="evidence" value="ECO:0007669"/>
    <property type="project" value="InterPro"/>
</dbReference>
<protein>
    <submittedName>
        <fullName evidence="11">Tetratricopeptide repeat-containing domain</fullName>
    </submittedName>
</protein>
<sequence>MAEFDRMKMKEADSIDDFVGKLSELSTKSAPLGVKIEEPKLVKKFLNSLPRKRYIHITASLEQVLDLNKTSFEDIVGRIKTYEEQISEEEEEQSNDQGKLMYANFGTNSQQGNYGSGRGKGSRGRYYQRGRGRGRYGNQQGGGYRQERDTSKVVCYRCNKTGHYAFDCPDRLLKLQEAQENEENNTQEADKLMMHEVVFLNEKNVTPTMWRRESSGATGGGFLTPPPSWNTTRRVYVAMPMSERKISSLIKNQESCRVPTGDSPYVRAKHAQLVSKDPDRAISLFWAAINAGDRVDSALKDMVVVLKELDRSDEGIEAIKSFRYLCPFESQDSIDNLLLELYKKSGRITEEAELLEHKLRTLEQDTHYGGRMIIAKRSHQEQNNMTIEQEKARILGNLAWVHLQLHNYGIAEQYYRNALSLDPDNNKLCNLAICLIRMDRIPEAKPLLEDVRQSLGNQWKEEPFQNSFERATEMLAERERATVADQPEDLLRSSSSDNFSSRCSGGMKGNKALAGTSTELGNIYKTSSHVSSESVEQNSPYLITQPRECKWGDEEVNQSKWDATIGAARRLRFWTVGPARRLRFGNHYQKYLKRVGTAASTTNGEKLGQNLIDELHQFISSDADCITSKARKLCADLIKEKEGNEKSSERIASESSSAYAKIVDIGHRSVHIGERKVLHIGRRSV</sequence>
<evidence type="ECO:0000256" key="1">
    <source>
        <dbReference type="ARBA" id="ARBA00004123"/>
    </source>
</evidence>
<accession>A0A8T1XKG4</accession>
<keyword evidence="6" id="KW-0862">Zinc</keyword>
<dbReference type="EMBL" id="JAEFBK010000013">
    <property type="protein sequence ID" value="KAG7532774.1"/>
    <property type="molecule type" value="Genomic_DNA"/>
</dbReference>
<proteinExistence type="predicted"/>
<dbReference type="Pfam" id="PF07719">
    <property type="entry name" value="TPR_2"/>
    <property type="match status" value="1"/>
</dbReference>
<gene>
    <name evidence="11" type="ORF">ISN45_Aa08g004330</name>
</gene>
<dbReference type="PANTHER" id="PTHR36326:SF4">
    <property type="entry name" value="PROTEIN POLLENLESS 3-LIKE 1"/>
    <property type="match status" value="1"/>
</dbReference>
<dbReference type="PROSITE" id="PS50005">
    <property type="entry name" value="TPR"/>
    <property type="match status" value="1"/>
</dbReference>
<evidence type="ECO:0000256" key="3">
    <source>
        <dbReference type="ARBA" id="ARBA00022803"/>
    </source>
</evidence>
<evidence type="ECO:0000256" key="5">
    <source>
        <dbReference type="ARBA" id="ARBA00023242"/>
    </source>
</evidence>
<comment type="subcellular location">
    <subcellularLocation>
        <location evidence="1">Nucleus</location>
    </subcellularLocation>
</comment>
<keyword evidence="5" id="KW-0539">Nucleus</keyword>
<reference evidence="11 12" key="1">
    <citation type="submission" date="2020-12" db="EMBL/GenBank/DDBJ databases">
        <title>Concerted genomic and epigenomic changes stabilize Arabidopsis allopolyploids.</title>
        <authorList>
            <person name="Chen Z."/>
        </authorList>
    </citation>
    <scope>NUCLEOTIDE SEQUENCE [LARGE SCALE GENOMIC DNA]</scope>
    <source>
        <strain evidence="11">Allo738</strain>
        <tissue evidence="11">Leaf</tissue>
    </source>
</reference>
<keyword evidence="12" id="KW-1185">Reference proteome</keyword>
<feature type="coiled-coil region" evidence="8">
    <location>
        <begin position="72"/>
        <end position="99"/>
    </location>
</feature>
<evidence type="ECO:0000256" key="6">
    <source>
        <dbReference type="PROSITE-ProRule" id="PRU00047"/>
    </source>
</evidence>
<keyword evidence="6" id="KW-0479">Metal-binding</keyword>
<dbReference type="Proteomes" id="UP000694240">
    <property type="component" value="Chromosome 13"/>
</dbReference>
<comment type="caution">
    <text evidence="11">The sequence shown here is derived from an EMBL/GenBank/DDBJ whole genome shotgun (WGS) entry which is preliminary data.</text>
</comment>
<dbReference type="GO" id="GO:0008270">
    <property type="term" value="F:zinc ion binding"/>
    <property type="evidence" value="ECO:0007669"/>
    <property type="project" value="UniProtKB-KW"/>
</dbReference>
<dbReference type="PANTHER" id="PTHR36326">
    <property type="entry name" value="PROTEIN POLLENLESS 3-LIKE 2"/>
    <property type="match status" value="1"/>
</dbReference>
<dbReference type="AlphaFoldDB" id="A0A8T1XKG4"/>
<evidence type="ECO:0000256" key="8">
    <source>
        <dbReference type="SAM" id="Coils"/>
    </source>
</evidence>
<keyword evidence="3 7" id="KW-0802">TPR repeat</keyword>
<evidence type="ECO:0000259" key="10">
    <source>
        <dbReference type="PROSITE" id="PS50158"/>
    </source>
</evidence>
<evidence type="ECO:0000256" key="2">
    <source>
        <dbReference type="ARBA" id="ARBA00022737"/>
    </source>
</evidence>
<dbReference type="InterPro" id="IPR001878">
    <property type="entry name" value="Znf_CCHC"/>
</dbReference>
<dbReference type="InterPro" id="IPR019734">
    <property type="entry name" value="TPR_rpt"/>
</dbReference>
<name>A0A8T1XKG4_9BRAS</name>
<dbReference type="InterPro" id="IPR013105">
    <property type="entry name" value="TPR_2"/>
</dbReference>
<feature type="region of interest" description="Disordered" evidence="9">
    <location>
        <begin position="106"/>
        <end position="145"/>
    </location>
</feature>
<evidence type="ECO:0000256" key="9">
    <source>
        <dbReference type="SAM" id="MobiDB-lite"/>
    </source>
</evidence>
<evidence type="ECO:0000313" key="11">
    <source>
        <dbReference type="EMBL" id="KAG7532774.1"/>
    </source>
</evidence>
<keyword evidence="4 8" id="KW-0175">Coiled coil</keyword>
<feature type="compositionally biased region" description="Basic residues" evidence="9">
    <location>
        <begin position="120"/>
        <end position="134"/>
    </location>
</feature>
<evidence type="ECO:0000256" key="7">
    <source>
        <dbReference type="PROSITE-ProRule" id="PRU00339"/>
    </source>
</evidence>
<keyword evidence="2" id="KW-0677">Repeat</keyword>
<organism evidence="11 12">
    <name type="scientific">Arabidopsis thaliana x Arabidopsis arenosa</name>
    <dbReference type="NCBI Taxonomy" id="1240361"/>
    <lineage>
        <taxon>Eukaryota</taxon>
        <taxon>Viridiplantae</taxon>
        <taxon>Streptophyta</taxon>
        <taxon>Embryophyta</taxon>
        <taxon>Tracheophyta</taxon>
        <taxon>Spermatophyta</taxon>
        <taxon>Magnoliopsida</taxon>
        <taxon>eudicotyledons</taxon>
        <taxon>Gunneridae</taxon>
        <taxon>Pentapetalae</taxon>
        <taxon>rosids</taxon>
        <taxon>malvids</taxon>
        <taxon>Brassicales</taxon>
        <taxon>Brassicaceae</taxon>
        <taxon>Camelineae</taxon>
        <taxon>Arabidopsis</taxon>
    </lineage>
</organism>
<dbReference type="InterPro" id="IPR044961">
    <property type="entry name" value="MS5/SDI1"/>
</dbReference>
<evidence type="ECO:0000313" key="12">
    <source>
        <dbReference type="Proteomes" id="UP000694240"/>
    </source>
</evidence>
<dbReference type="PROSITE" id="PS50158">
    <property type="entry name" value="ZF_CCHC"/>
    <property type="match status" value="1"/>
</dbReference>